<dbReference type="AlphaFoldDB" id="A0A3P6SDH9"/>
<sequence>MKVSIKRAYMLNFKMFRFVFFVLCSFLFFSNANAFGFGLGGGGGSSCCPPPAPCCPPPAPPPAPCCPPPAPSCGGGCGK</sequence>
<accession>A0A3P6SDH9</accession>
<protein>
    <recommendedName>
        <fullName evidence="3">IGFBP N-terminal domain-containing protein</fullName>
    </recommendedName>
</protein>
<organism evidence="1 2">
    <name type="scientific">Cylicostephanus goldi</name>
    <name type="common">Nematode worm</name>
    <dbReference type="NCBI Taxonomy" id="71465"/>
    <lineage>
        <taxon>Eukaryota</taxon>
        <taxon>Metazoa</taxon>
        <taxon>Ecdysozoa</taxon>
        <taxon>Nematoda</taxon>
        <taxon>Chromadorea</taxon>
        <taxon>Rhabditida</taxon>
        <taxon>Rhabditina</taxon>
        <taxon>Rhabditomorpha</taxon>
        <taxon>Strongyloidea</taxon>
        <taxon>Strongylidae</taxon>
        <taxon>Cylicostephanus</taxon>
    </lineage>
</organism>
<evidence type="ECO:0008006" key="3">
    <source>
        <dbReference type="Google" id="ProtNLM"/>
    </source>
</evidence>
<keyword evidence="2" id="KW-1185">Reference proteome</keyword>
<dbReference type="Proteomes" id="UP000271889">
    <property type="component" value="Unassembled WGS sequence"/>
</dbReference>
<evidence type="ECO:0000313" key="1">
    <source>
        <dbReference type="EMBL" id="VDK67413.1"/>
    </source>
</evidence>
<reference evidence="1 2" key="1">
    <citation type="submission" date="2018-11" db="EMBL/GenBank/DDBJ databases">
        <authorList>
            <consortium name="Pathogen Informatics"/>
        </authorList>
    </citation>
    <scope>NUCLEOTIDE SEQUENCE [LARGE SCALE GENOMIC DNA]</scope>
</reference>
<name>A0A3P6SDH9_CYLGO</name>
<proteinExistence type="predicted"/>
<evidence type="ECO:0000313" key="2">
    <source>
        <dbReference type="Proteomes" id="UP000271889"/>
    </source>
</evidence>
<dbReference type="EMBL" id="UYRV01020357">
    <property type="protein sequence ID" value="VDK67413.1"/>
    <property type="molecule type" value="Genomic_DNA"/>
</dbReference>
<gene>
    <name evidence="1" type="ORF">CGOC_LOCUS6315</name>
</gene>